<reference evidence="3" key="1">
    <citation type="submission" date="2017-08" db="EMBL/GenBank/DDBJ databases">
        <title>A dynamic microbial community with high functional redundancy inhabits the cold, oxic subseafloor aquifer.</title>
        <authorList>
            <person name="Tully B.J."/>
            <person name="Wheat C.G."/>
            <person name="Glazer B.T."/>
            <person name="Huber J.A."/>
        </authorList>
    </citation>
    <scope>NUCLEOTIDE SEQUENCE [LARGE SCALE GENOMIC DNA]</scope>
</reference>
<accession>A0A2A4YF21</accession>
<dbReference type="Proteomes" id="UP000217838">
    <property type="component" value="Unassembled WGS sequence"/>
</dbReference>
<name>A0A2A4YF21_UNCAE</name>
<evidence type="ECO:0000313" key="2">
    <source>
        <dbReference type="EMBL" id="PCI93281.1"/>
    </source>
</evidence>
<comment type="caution">
    <text evidence="2">The sequence shown here is derived from an EMBL/GenBank/DDBJ whole genome shotgun (WGS) entry which is preliminary data.</text>
</comment>
<organism evidence="2 3">
    <name type="scientific">Aerophobetes bacterium</name>
    <dbReference type="NCBI Taxonomy" id="2030807"/>
    <lineage>
        <taxon>Bacteria</taxon>
        <taxon>Candidatus Aerophobota</taxon>
    </lineage>
</organism>
<keyword evidence="1" id="KW-1133">Transmembrane helix</keyword>
<gene>
    <name evidence="2" type="ORF">COB11_05605</name>
</gene>
<evidence type="ECO:0000256" key="1">
    <source>
        <dbReference type="SAM" id="Phobius"/>
    </source>
</evidence>
<proteinExistence type="predicted"/>
<feature type="transmembrane region" description="Helical" evidence="1">
    <location>
        <begin position="14"/>
        <end position="36"/>
    </location>
</feature>
<keyword evidence="1" id="KW-0472">Membrane</keyword>
<evidence type="ECO:0008006" key="4">
    <source>
        <dbReference type="Google" id="ProtNLM"/>
    </source>
</evidence>
<protein>
    <recommendedName>
        <fullName evidence="4">General glycosylation pathway protein</fullName>
    </recommendedName>
</protein>
<sequence length="152" mass="16871">MDKQIKIVLGFSKAGYIIGCAVLYIISIWIIFYSLYSIGLDISKGDFSVYNLLDEVGLVVFAIAVVDVAKYLTVEEVIKPGHDRPPKEERAVFTKFVMIIATALALEGLVLTIETAKTNLEMMVYPVLLLLMSTIFIVSIGVYQKLNASSER</sequence>
<feature type="transmembrane region" description="Helical" evidence="1">
    <location>
        <begin position="92"/>
        <end position="111"/>
    </location>
</feature>
<evidence type="ECO:0000313" key="3">
    <source>
        <dbReference type="Proteomes" id="UP000217838"/>
    </source>
</evidence>
<feature type="transmembrane region" description="Helical" evidence="1">
    <location>
        <begin position="123"/>
        <end position="143"/>
    </location>
</feature>
<dbReference type="EMBL" id="NVUU01000066">
    <property type="protein sequence ID" value="PCI93281.1"/>
    <property type="molecule type" value="Genomic_DNA"/>
</dbReference>
<dbReference type="AlphaFoldDB" id="A0A2A4YF21"/>
<keyword evidence="1" id="KW-0812">Transmembrane</keyword>